<feature type="transmembrane region" description="Helical" evidence="1">
    <location>
        <begin position="117"/>
        <end position="138"/>
    </location>
</feature>
<proteinExistence type="predicted"/>
<evidence type="ECO:0000313" key="3">
    <source>
        <dbReference type="Proteomes" id="UP000239522"/>
    </source>
</evidence>
<protein>
    <submittedName>
        <fullName evidence="2">Uncharacterized protein</fullName>
    </submittedName>
</protein>
<keyword evidence="3" id="KW-1185">Reference proteome</keyword>
<keyword evidence="1" id="KW-1133">Transmembrane helix</keyword>
<dbReference type="EMBL" id="MQUA01000013">
    <property type="protein sequence ID" value="PQB06888.1"/>
    <property type="molecule type" value="Genomic_DNA"/>
</dbReference>
<dbReference type="RefSeq" id="WP_104809129.1">
    <property type="nucleotide sequence ID" value="NZ_MQUA01000013.1"/>
</dbReference>
<evidence type="ECO:0000256" key="1">
    <source>
        <dbReference type="SAM" id="Phobius"/>
    </source>
</evidence>
<keyword evidence="1" id="KW-0812">Transmembrane</keyword>
<organism evidence="2 3">
    <name type="scientific">Polaribacter filamentus</name>
    <dbReference type="NCBI Taxonomy" id="53483"/>
    <lineage>
        <taxon>Bacteria</taxon>
        <taxon>Pseudomonadati</taxon>
        <taxon>Bacteroidota</taxon>
        <taxon>Flavobacteriia</taxon>
        <taxon>Flavobacteriales</taxon>
        <taxon>Flavobacteriaceae</taxon>
    </lineage>
</organism>
<keyword evidence="1" id="KW-0472">Membrane</keyword>
<name>A0A2S7KWI2_9FLAO</name>
<gene>
    <name evidence="2" type="ORF">BST83_06780</name>
</gene>
<accession>A0A2S7KWI2</accession>
<comment type="caution">
    <text evidence="2">The sequence shown here is derived from an EMBL/GenBank/DDBJ whole genome shotgun (WGS) entry which is preliminary data.</text>
</comment>
<reference evidence="2 3" key="1">
    <citation type="submission" date="2016-11" db="EMBL/GenBank/DDBJ databases">
        <title>Trade-off between light-utilization and light-protection in marine flavobacteria.</title>
        <authorList>
            <person name="Kumagai Y."/>
        </authorList>
    </citation>
    <scope>NUCLEOTIDE SEQUENCE [LARGE SCALE GENOMIC DNA]</scope>
    <source>
        <strain evidence="2 3">ATCC 700397</strain>
    </source>
</reference>
<sequence>MKNKEITYLDDILKSLKKSQNYCLNFNQLHQEVSGYKFQKDYYEFLTNLKKSIFVTNYNLDNENSLKIACQYLKEQNLILMQDNQIRISFEGIIFLSKGGYKSELENYKKALHHSLWAYRISWLSIVLSLLLFCFSVYKTLYPNCN</sequence>
<evidence type="ECO:0000313" key="2">
    <source>
        <dbReference type="EMBL" id="PQB06888.1"/>
    </source>
</evidence>
<dbReference type="AlphaFoldDB" id="A0A2S7KWI2"/>
<dbReference type="Proteomes" id="UP000239522">
    <property type="component" value="Unassembled WGS sequence"/>
</dbReference>